<evidence type="ECO:0000256" key="1">
    <source>
        <dbReference type="ARBA" id="ARBA00005565"/>
    </source>
</evidence>
<dbReference type="Proteomes" id="UP000435649">
    <property type="component" value="Unassembled WGS sequence"/>
</dbReference>
<dbReference type="InterPro" id="IPR050137">
    <property type="entry name" value="PyrR_bifunctional"/>
</dbReference>
<keyword evidence="2 4" id="KW-0805">Transcription regulation</keyword>
<dbReference type="InterPro" id="IPR000836">
    <property type="entry name" value="PRTase_dom"/>
</dbReference>
<accession>A0A844FZ77</accession>
<name>A0A844FZ77_9BACT</name>
<dbReference type="InterPro" id="IPR029057">
    <property type="entry name" value="PRTase-like"/>
</dbReference>
<proteinExistence type="inferred from homology"/>
<feature type="short sequence motif" description="PRPP-binding" evidence="4">
    <location>
        <begin position="101"/>
        <end position="113"/>
    </location>
</feature>
<comment type="similarity">
    <text evidence="1 4">Belongs to the purine/pyrimidine phosphoribosyltransferase family. PyrR subfamily.</text>
</comment>
<keyword evidence="3 4" id="KW-0804">Transcription</keyword>
<dbReference type="InterPro" id="IPR023050">
    <property type="entry name" value="PyrR"/>
</dbReference>
<keyword evidence="4 6" id="KW-0808">Transferase</keyword>
<keyword evidence="7" id="KW-1185">Reference proteome</keyword>
<dbReference type="EC" id="2.4.2.9" evidence="4"/>
<dbReference type="CDD" id="cd06223">
    <property type="entry name" value="PRTases_typeI"/>
    <property type="match status" value="1"/>
</dbReference>
<evidence type="ECO:0000256" key="4">
    <source>
        <dbReference type="HAMAP-Rule" id="MF_01219"/>
    </source>
</evidence>
<comment type="catalytic activity">
    <reaction evidence="4">
        <text>UMP + diphosphate = 5-phospho-alpha-D-ribose 1-diphosphate + uracil</text>
        <dbReference type="Rhea" id="RHEA:13017"/>
        <dbReference type="ChEBI" id="CHEBI:17568"/>
        <dbReference type="ChEBI" id="CHEBI:33019"/>
        <dbReference type="ChEBI" id="CHEBI:57865"/>
        <dbReference type="ChEBI" id="CHEBI:58017"/>
        <dbReference type="EC" id="2.4.2.9"/>
    </reaction>
</comment>
<comment type="caution">
    <text evidence="6">The sequence shown here is derived from an EMBL/GenBank/DDBJ whole genome shotgun (WGS) entry which is preliminary data.</text>
</comment>
<gene>
    <name evidence="4 6" type="primary">pyrR</name>
    <name evidence="6" type="ORF">FYJ85_05065</name>
</gene>
<keyword evidence="4 6" id="KW-0328">Glycosyltransferase</keyword>
<evidence type="ECO:0000313" key="6">
    <source>
        <dbReference type="EMBL" id="MST96416.1"/>
    </source>
</evidence>
<dbReference type="HAMAP" id="MF_01219">
    <property type="entry name" value="PyrR"/>
    <property type="match status" value="1"/>
</dbReference>
<dbReference type="GO" id="GO:0006355">
    <property type="term" value="P:regulation of DNA-templated transcription"/>
    <property type="evidence" value="ECO:0007669"/>
    <property type="project" value="UniProtKB-UniRule"/>
</dbReference>
<dbReference type="NCBIfam" id="NF003545">
    <property type="entry name" value="PRK05205.1-1"/>
    <property type="match status" value="1"/>
</dbReference>
<organism evidence="6 7">
    <name type="scientific">Victivallis lenta</name>
    <dbReference type="NCBI Taxonomy" id="2606640"/>
    <lineage>
        <taxon>Bacteria</taxon>
        <taxon>Pseudomonadati</taxon>
        <taxon>Lentisphaerota</taxon>
        <taxon>Lentisphaeria</taxon>
        <taxon>Victivallales</taxon>
        <taxon>Victivallaceae</taxon>
        <taxon>Victivallis</taxon>
    </lineage>
</organism>
<dbReference type="EMBL" id="VUNS01000003">
    <property type="protein sequence ID" value="MST96416.1"/>
    <property type="molecule type" value="Genomic_DNA"/>
</dbReference>
<evidence type="ECO:0000313" key="7">
    <source>
        <dbReference type="Proteomes" id="UP000435649"/>
    </source>
</evidence>
<reference evidence="6 7" key="1">
    <citation type="submission" date="2019-08" db="EMBL/GenBank/DDBJ databases">
        <title>In-depth cultivation of the pig gut microbiome towards novel bacterial diversity and tailored functional studies.</title>
        <authorList>
            <person name="Wylensek D."/>
            <person name="Hitch T.C.A."/>
            <person name="Clavel T."/>
        </authorList>
    </citation>
    <scope>NUCLEOTIDE SEQUENCE [LARGE SCALE GENOMIC DNA]</scope>
    <source>
        <strain evidence="6 7">BBE-744-WT-12</strain>
    </source>
</reference>
<comment type="function">
    <text evidence="4">Regulates the transcription of the pyrimidine nucleotide (pyr) operon in response to exogenous pyrimidines.</text>
</comment>
<dbReference type="SUPFAM" id="SSF53271">
    <property type="entry name" value="PRTase-like"/>
    <property type="match status" value="1"/>
</dbReference>
<feature type="domain" description="Phosphoribosyltransferase" evidence="5">
    <location>
        <begin position="7"/>
        <end position="162"/>
    </location>
</feature>
<dbReference type="PANTHER" id="PTHR11608:SF0">
    <property type="entry name" value="BIFUNCTIONAL PROTEIN PYRR"/>
    <property type="match status" value="1"/>
</dbReference>
<dbReference type="RefSeq" id="WP_106053993.1">
    <property type="nucleotide sequence ID" value="NZ_CALXOB010000053.1"/>
</dbReference>
<dbReference type="Gene3D" id="3.40.50.2020">
    <property type="match status" value="1"/>
</dbReference>
<evidence type="ECO:0000256" key="3">
    <source>
        <dbReference type="ARBA" id="ARBA00023163"/>
    </source>
</evidence>
<dbReference type="PANTHER" id="PTHR11608">
    <property type="entry name" value="BIFUNCTIONAL PROTEIN PYRR"/>
    <property type="match status" value="1"/>
</dbReference>
<dbReference type="Pfam" id="PF00156">
    <property type="entry name" value="Pribosyltran"/>
    <property type="match status" value="1"/>
</dbReference>
<dbReference type="AlphaFoldDB" id="A0A844FZ77"/>
<dbReference type="NCBIfam" id="NF003549">
    <property type="entry name" value="PRK05205.1-5"/>
    <property type="match status" value="1"/>
</dbReference>
<sequence>MTLKKRLYTAAETAAAIDRMAAAIVEDCRAAREEDFALVGLYQQGVPLAERLCAAIETLSGRRPPMAMLDISLYRDDFGKRSALPLIRETVIPFDVNDTRIILVDDVLSTGRTIRAALDALTDYGRPGIIRLAVLVDRGSPEFPIRADYVGFACNPPADHKVAVRFDDDDSAESGIYEVEWK</sequence>
<comment type="function">
    <text evidence="4">Also displays a weak uracil phosphoribosyltransferase activity which is not physiologically significant.</text>
</comment>
<dbReference type="GO" id="GO:0004845">
    <property type="term" value="F:uracil phosphoribosyltransferase activity"/>
    <property type="evidence" value="ECO:0007669"/>
    <property type="project" value="UniProtKB-UniRule"/>
</dbReference>
<evidence type="ECO:0000259" key="5">
    <source>
        <dbReference type="Pfam" id="PF00156"/>
    </source>
</evidence>
<protein>
    <recommendedName>
        <fullName evidence="4">Bifunctional protein PyrR</fullName>
    </recommendedName>
    <domain>
        <recommendedName>
            <fullName evidence="4">Pyrimidine operon regulatory protein</fullName>
        </recommendedName>
    </domain>
    <domain>
        <recommendedName>
            <fullName evidence="4">Uracil phosphoribosyltransferase</fullName>
            <shortName evidence="4">UPRTase</shortName>
            <ecNumber evidence="4">2.4.2.9</ecNumber>
        </recommendedName>
    </domain>
</protein>
<evidence type="ECO:0000256" key="2">
    <source>
        <dbReference type="ARBA" id="ARBA00023015"/>
    </source>
</evidence>